<reference evidence="2 3" key="1">
    <citation type="journal article" date="2016" name="Mol. Biol. Evol.">
        <title>Comparative Genomics of Early-Diverging Mushroom-Forming Fungi Provides Insights into the Origins of Lignocellulose Decay Capabilities.</title>
        <authorList>
            <person name="Nagy L.G."/>
            <person name="Riley R."/>
            <person name="Tritt A."/>
            <person name="Adam C."/>
            <person name="Daum C."/>
            <person name="Floudas D."/>
            <person name="Sun H."/>
            <person name="Yadav J.S."/>
            <person name="Pangilinan J."/>
            <person name="Larsson K.H."/>
            <person name="Matsuura K."/>
            <person name="Barry K."/>
            <person name="Labutti K."/>
            <person name="Kuo R."/>
            <person name="Ohm R.A."/>
            <person name="Bhattacharya S.S."/>
            <person name="Shirouzu T."/>
            <person name="Yoshinaga Y."/>
            <person name="Martin F.M."/>
            <person name="Grigoriev I.V."/>
            <person name="Hibbett D.S."/>
        </authorList>
    </citation>
    <scope>NUCLEOTIDE SEQUENCE [LARGE SCALE GENOMIC DNA]</scope>
    <source>
        <strain evidence="2 3">CBS 109695</strain>
    </source>
</reference>
<evidence type="ECO:0000313" key="2">
    <source>
        <dbReference type="EMBL" id="KZP19531.1"/>
    </source>
</evidence>
<dbReference type="OrthoDB" id="2674276at2759"/>
<sequence>MSEDTPLLAGLSPYDRFSPREKRLHVAVVGFTALLPMFVSGSFVPSIPQIASDLNTTASVIRSAAF</sequence>
<protein>
    <recommendedName>
        <fullName evidence="4">Major facilitator superfamily (MFS) profile domain-containing protein</fullName>
    </recommendedName>
</protein>
<feature type="transmembrane region" description="Helical" evidence="1">
    <location>
        <begin position="24"/>
        <end position="44"/>
    </location>
</feature>
<gene>
    <name evidence="2" type="ORF">FIBSPDRAFT_563305</name>
</gene>
<keyword evidence="1" id="KW-1133">Transmembrane helix</keyword>
<organism evidence="2 3">
    <name type="scientific">Athelia psychrophila</name>
    <dbReference type="NCBI Taxonomy" id="1759441"/>
    <lineage>
        <taxon>Eukaryota</taxon>
        <taxon>Fungi</taxon>
        <taxon>Dikarya</taxon>
        <taxon>Basidiomycota</taxon>
        <taxon>Agaricomycotina</taxon>
        <taxon>Agaricomycetes</taxon>
        <taxon>Agaricomycetidae</taxon>
        <taxon>Atheliales</taxon>
        <taxon>Atheliaceae</taxon>
        <taxon>Athelia</taxon>
    </lineage>
</organism>
<evidence type="ECO:0008006" key="4">
    <source>
        <dbReference type="Google" id="ProtNLM"/>
    </source>
</evidence>
<dbReference type="EMBL" id="KV417563">
    <property type="protein sequence ID" value="KZP19531.1"/>
    <property type="molecule type" value="Genomic_DNA"/>
</dbReference>
<evidence type="ECO:0000256" key="1">
    <source>
        <dbReference type="SAM" id="Phobius"/>
    </source>
</evidence>
<dbReference type="AlphaFoldDB" id="A0A166I4C4"/>
<keyword evidence="1" id="KW-0472">Membrane</keyword>
<keyword evidence="3" id="KW-1185">Reference proteome</keyword>
<evidence type="ECO:0000313" key="3">
    <source>
        <dbReference type="Proteomes" id="UP000076532"/>
    </source>
</evidence>
<dbReference type="STRING" id="436010.A0A166I4C4"/>
<dbReference type="Proteomes" id="UP000076532">
    <property type="component" value="Unassembled WGS sequence"/>
</dbReference>
<keyword evidence="1" id="KW-0812">Transmembrane</keyword>
<accession>A0A166I4C4</accession>
<proteinExistence type="predicted"/>
<name>A0A166I4C4_9AGAM</name>